<accession>A0ABT3LBM8</accession>
<evidence type="ECO:0000256" key="2">
    <source>
        <dbReference type="ARBA" id="ARBA00022491"/>
    </source>
</evidence>
<sequence length="216" mass="25011">MSYSLIPVHPLRYLLIILNYQDLLQVIPKKGYACQQVVLPENPMLPYTANTLKAELNSRGWRLTPQREKILHVFQNLPRGNHLSAEELYSLLDQRGETISLSTIYRSVKLMARMGILRELELAEGHKHYELNQPYPHHHHHMVCIQCNKTTEFNNDSILKHSLKQVEKFGFQLIDCQLTVMTICPEALRLGWPSALPSNWSCSRVISETPLEDEEN</sequence>
<name>A0ABT3LBM8_9CYAN</name>
<dbReference type="SUPFAM" id="SSF46785">
    <property type="entry name" value="Winged helix' DNA-binding domain"/>
    <property type="match status" value="1"/>
</dbReference>
<proteinExistence type="inferred from homology"/>
<keyword evidence="6" id="KW-0804">Transcription</keyword>
<gene>
    <name evidence="7" type="ORF">K4A83_19800</name>
</gene>
<keyword evidence="8" id="KW-1185">Reference proteome</keyword>
<organism evidence="7 8">
    <name type="scientific">Spirulina subsalsa FACHB-351</name>
    <dbReference type="NCBI Taxonomy" id="234711"/>
    <lineage>
        <taxon>Bacteria</taxon>
        <taxon>Bacillati</taxon>
        <taxon>Cyanobacteriota</taxon>
        <taxon>Cyanophyceae</taxon>
        <taxon>Spirulinales</taxon>
        <taxon>Spirulinaceae</taxon>
        <taxon>Spirulina</taxon>
    </lineage>
</organism>
<keyword evidence="3" id="KW-0862">Zinc</keyword>
<dbReference type="EMBL" id="JAIHOM010000143">
    <property type="protein sequence ID" value="MCW6038499.1"/>
    <property type="molecule type" value="Genomic_DNA"/>
</dbReference>
<evidence type="ECO:0000256" key="4">
    <source>
        <dbReference type="ARBA" id="ARBA00023015"/>
    </source>
</evidence>
<dbReference type="InterPro" id="IPR043135">
    <property type="entry name" value="Fur_C"/>
</dbReference>
<evidence type="ECO:0000256" key="5">
    <source>
        <dbReference type="ARBA" id="ARBA00023125"/>
    </source>
</evidence>
<protein>
    <submittedName>
        <fullName evidence="7">Transcriptional repressor</fullName>
    </submittedName>
</protein>
<keyword evidence="2" id="KW-0678">Repressor</keyword>
<dbReference type="Pfam" id="PF01475">
    <property type="entry name" value="FUR"/>
    <property type="match status" value="1"/>
</dbReference>
<dbReference type="Gene3D" id="3.30.1490.190">
    <property type="match status" value="1"/>
</dbReference>
<dbReference type="CDD" id="cd07153">
    <property type="entry name" value="Fur_like"/>
    <property type="match status" value="1"/>
</dbReference>
<keyword evidence="4" id="KW-0805">Transcription regulation</keyword>
<comment type="similarity">
    <text evidence="1">Belongs to the Fur family.</text>
</comment>
<dbReference type="InterPro" id="IPR002481">
    <property type="entry name" value="FUR"/>
</dbReference>
<comment type="caution">
    <text evidence="7">The sequence shown here is derived from an EMBL/GenBank/DDBJ whole genome shotgun (WGS) entry which is preliminary data.</text>
</comment>
<dbReference type="PANTHER" id="PTHR33202:SF19">
    <property type="entry name" value="FERRIC UPTAKE REGULATION PROTEIN"/>
    <property type="match status" value="1"/>
</dbReference>
<dbReference type="Proteomes" id="UP001526426">
    <property type="component" value="Unassembled WGS sequence"/>
</dbReference>
<evidence type="ECO:0000313" key="8">
    <source>
        <dbReference type="Proteomes" id="UP001526426"/>
    </source>
</evidence>
<dbReference type="InterPro" id="IPR036390">
    <property type="entry name" value="WH_DNA-bd_sf"/>
</dbReference>
<evidence type="ECO:0000256" key="1">
    <source>
        <dbReference type="ARBA" id="ARBA00007957"/>
    </source>
</evidence>
<evidence type="ECO:0000256" key="3">
    <source>
        <dbReference type="ARBA" id="ARBA00022833"/>
    </source>
</evidence>
<dbReference type="PANTHER" id="PTHR33202">
    <property type="entry name" value="ZINC UPTAKE REGULATION PROTEIN"/>
    <property type="match status" value="1"/>
</dbReference>
<dbReference type="Gene3D" id="1.10.10.10">
    <property type="entry name" value="Winged helix-like DNA-binding domain superfamily/Winged helix DNA-binding domain"/>
    <property type="match status" value="1"/>
</dbReference>
<keyword evidence="5" id="KW-0238">DNA-binding</keyword>
<reference evidence="7 8" key="1">
    <citation type="submission" date="2021-08" db="EMBL/GenBank/DDBJ databases">
        <title>Draft genome sequence of Spirulina subsalsa with high tolerance to salinity and hype-accumulation of phycocyanin.</title>
        <authorList>
            <person name="Pei H."/>
            <person name="Jiang L."/>
        </authorList>
    </citation>
    <scope>NUCLEOTIDE SEQUENCE [LARGE SCALE GENOMIC DNA]</scope>
    <source>
        <strain evidence="7 8">FACHB-351</strain>
    </source>
</reference>
<evidence type="ECO:0000256" key="6">
    <source>
        <dbReference type="ARBA" id="ARBA00023163"/>
    </source>
</evidence>
<dbReference type="InterPro" id="IPR036388">
    <property type="entry name" value="WH-like_DNA-bd_sf"/>
</dbReference>
<evidence type="ECO:0000313" key="7">
    <source>
        <dbReference type="EMBL" id="MCW6038499.1"/>
    </source>
</evidence>